<evidence type="ECO:0000313" key="9">
    <source>
        <dbReference type="Proteomes" id="UP001199816"/>
    </source>
</evidence>
<feature type="transmembrane region" description="Helical" evidence="6">
    <location>
        <begin position="54"/>
        <end position="83"/>
    </location>
</feature>
<sequence>MHRNINLREQTVRKWVRILWVLLIAGGLLFYLYNRQYFTQEAIAAFLLQYRQQVWLVYFSICILRGLFLLPSTPFLFAGILIFRDSPLLLFGIFMFSILVVAAFIYYAAGYLRFSALSAAPKLQRIQQGLQGKQGFWLILGWAFMPFTPTDLICYAAGLLRIRFWRCMLPLLLGEAVICALYIINGRLMLS</sequence>
<comment type="subcellular location">
    <subcellularLocation>
        <location evidence="1 6">Cell membrane</location>
        <topology evidence="1 6">Multi-pass membrane protein</topology>
    </subcellularLocation>
</comment>
<feature type="domain" description="VTT" evidence="7">
    <location>
        <begin position="70"/>
        <end position="186"/>
    </location>
</feature>
<keyword evidence="3 6" id="KW-0812">Transmembrane</keyword>
<reference evidence="8 9" key="1">
    <citation type="submission" date="2021-11" db="EMBL/GenBank/DDBJ databases">
        <title>Genomic of Niabella pedocola.</title>
        <authorList>
            <person name="Wu T."/>
        </authorList>
    </citation>
    <scope>NUCLEOTIDE SEQUENCE [LARGE SCALE GENOMIC DNA]</scope>
    <source>
        <strain evidence="8 9">JCM 31011</strain>
    </source>
</reference>
<keyword evidence="5 6" id="KW-0472">Membrane</keyword>
<keyword evidence="4 6" id="KW-1133">Transmembrane helix</keyword>
<evidence type="ECO:0000256" key="3">
    <source>
        <dbReference type="ARBA" id="ARBA00022692"/>
    </source>
</evidence>
<evidence type="ECO:0000256" key="6">
    <source>
        <dbReference type="RuleBase" id="RU366058"/>
    </source>
</evidence>
<dbReference type="Pfam" id="PF09335">
    <property type="entry name" value="VTT_dom"/>
    <property type="match status" value="1"/>
</dbReference>
<dbReference type="PANTHER" id="PTHR12677">
    <property type="entry name" value="GOLGI APPARATUS MEMBRANE PROTEIN TVP38-RELATED"/>
    <property type="match status" value="1"/>
</dbReference>
<evidence type="ECO:0000256" key="5">
    <source>
        <dbReference type="ARBA" id="ARBA00023136"/>
    </source>
</evidence>
<accession>A0ABS8PLD3</accession>
<dbReference type="PANTHER" id="PTHR12677:SF59">
    <property type="entry name" value="GOLGI APPARATUS MEMBRANE PROTEIN TVP38-RELATED"/>
    <property type="match status" value="1"/>
</dbReference>
<evidence type="ECO:0000313" key="8">
    <source>
        <dbReference type="EMBL" id="MCD2421908.1"/>
    </source>
</evidence>
<name>A0ABS8PLD3_9BACT</name>
<proteinExistence type="inferred from homology"/>
<dbReference type="InterPro" id="IPR032816">
    <property type="entry name" value="VTT_dom"/>
</dbReference>
<evidence type="ECO:0000259" key="7">
    <source>
        <dbReference type="Pfam" id="PF09335"/>
    </source>
</evidence>
<gene>
    <name evidence="8" type="ORF">LQ567_03985</name>
</gene>
<comment type="similarity">
    <text evidence="6">Belongs to the TVP38/TMEM64 family.</text>
</comment>
<feature type="transmembrane region" description="Helical" evidence="6">
    <location>
        <begin position="89"/>
        <end position="114"/>
    </location>
</feature>
<feature type="transmembrane region" description="Helical" evidence="6">
    <location>
        <begin position="135"/>
        <end position="158"/>
    </location>
</feature>
<evidence type="ECO:0000256" key="2">
    <source>
        <dbReference type="ARBA" id="ARBA00022475"/>
    </source>
</evidence>
<feature type="transmembrane region" description="Helical" evidence="6">
    <location>
        <begin position="15"/>
        <end position="33"/>
    </location>
</feature>
<protein>
    <recommendedName>
        <fullName evidence="6">TVP38/TMEM64 family membrane protein</fullName>
    </recommendedName>
</protein>
<organism evidence="8 9">
    <name type="scientific">Niabella pedocola</name>
    <dbReference type="NCBI Taxonomy" id="1752077"/>
    <lineage>
        <taxon>Bacteria</taxon>
        <taxon>Pseudomonadati</taxon>
        <taxon>Bacteroidota</taxon>
        <taxon>Chitinophagia</taxon>
        <taxon>Chitinophagales</taxon>
        <taxon>Chitinophagaceae</taxon>
        <taxon>Niabella</taxon>
    </lineage>
</organism>
<evidence type="ECO:0000256" key="1">
    <source>
        <dbReference type="ARBA" id="ARBA00004651"/>
    </source>
</evidence>
<dbReference type="Proteomes" id="UP001199816">
    <property type="component" value="Unassembled WGS sequence"/>
</dbReference>
<dbReference type="RefSeq" id="WP_231002813.1">
    <property type="nucleotide sequence ID" value="NZ_JAJNEC010000004.1"/>
</dbReference>
<feature type="transmembrane region" description="Helical" evidence="6">
    <location>
        <begin position="164"/>
        <end position="184"/>
    </location>
</feature>
<evidence type="ECO:0000256" key="4">
    <source>
        <dbReference type="ARBA" id="ARBA00022989"/>
    </source>
</evidence>
<comment type="caution">
    <text evidence="8">The sequence shown here is derived from an EMBL/GenBank/DDBJ whole genome shotgun (WGS) entry which is preliminary data.</text>
</comment>
<keyword evidence="2 6" id="KW-1003">Cell membrane</keyword>
<dbReference type="EMBL" id="JAJNEC010000004">
    <property type="protein sequence ID" value="MCD2421908.1"/>
    <property type="molecule type" value="Genomic_DNA"/>
</dbReference>
<keyword evidence="9" id="KW-1185">Reference proteome</keyword>
<dbReference type="InterPro" id="IPR015414">
    <property type="entry name" value="TMEM64"/>
</dbReference>